<dbReference type="Pfam" id="PF00082">
    <property type="entry name" value="Peptidase_S8"/>
    <property type="match status" value="1"/>
</dbReference>
<evidence type="ECO:0000313" key="5">
    <source>
        <dbReference type="EMBL" id="KAK2634529.1"/>
    </source>
</evidence>
<dbReference type="PROSITE" id="PS51892">
    <property type="entry name" value="SUBTILASE"/>
    <property type="match status" value="1"/>
</dbReference>
<comment type="caution">
    <text evidence="3">Lacks conserved residue(s) required for the propagation of feature annotation.</text>
</comment>
<dbReference type="GO" id="GO:0004252">
    <property type="term" value="F:serine-type endopeptidase activity"/>
    <property type="evidence" value="ECO:0007669"/>
    <property type="project" value="InterPro"/>
</dbReference>
<comment type="caution">
    <text evidence="5">The sequence shown here is derived from an EMBL/GenBank/DDBJ whole genome shotgun (WGS) entry which is preliminary data.</text>
</comment>
<proteinExistence type="inferred from homology"/>
<name>A0AAD9WKH0_9ROSI</name>
<evidence type="ECO:0000256" key="1">
    <source>
        <dbReference type="ARBA" id="ARBA00011073"/>
    </source>
</evidence>
<feature type="domain" description="Peptidase S8/S53" evidence="4">
    <location>
        <begin position="9"/>
        <end position="121"/>
    </location>
</feature>
<evidence type="ECO:0000259" key="4">
    <source>
        <dbReference type="Pfam" id="PF00082"/>
    </source>
</evidence>
<organism evidence="5 6">
    <name type="scientific">Dipteronia dyeriana</name>
    <dbReference type="NCBI Taxonomy" id="168575"/>
    <lineage>
        <taxon>Eukaryota</taxon>
        <taxon>Viridiplantae</taxon>
        <taxon>Streptophyta</taxon>
        <taxon>Embryophyta</taxon>
        <taxon>Tracheophyta</taxon>
        <taxon>Spermatophyta</taxon>
        <taxon>Magnoliopsida</taxon>
        <taxon>eudicotyledons</taxon>
        <taxon>Gunneridae</taxon>
        <taxon>Pentapetalae</taxon>
        <taxon>rosids</taxon>
        <taxon>malvids</taxon>
        <taxon>Sapindales</taxon>
        <taxon>Sapindaceae</taxon>
        <taxon>Hippocastanoideae</taxon>
        <taxon>Acereae</taxon>
        <taxon>Dipteronia</taxon>
    </lineage>
</organism>
<gene>
    <name evidence="5" type="ORF">Ddye_029321</name>
</gene>
<keyword evidence="2" id="KW-0732">Signal</keyword>
<protein>
    <recommendedName>
        <fullName evidence="4">Peptidase S8/S53 domain-containing protein</fullName>
    </recommendedName>
</protein>
<evidence type="ECO:0000313" key="6">
    <source>
        <dbReference type="Proteomes" id="UP001280121"/>
    </source>
</evidence>
<dbReference type="Proteomes" id="UP001280121">
    <property type="component" value="Unassembled WGS sequence"/>
</dbReference>
<evidence type="ECO:0000256" key="3">
    <source>
        <dbReference type="PROSITE-ProRule" id="PRU01240"/>
    </source>
</evidence>
<dbReference type="PANTHER" id="PTHR10795">
    <property type="entry name" value="PROPROTEIN CONVERTASE SUBTILISIN/KEXIN"/>
    <property type="match status" value="1"/>
</dbReference>
<dbReference type="Gene3D" id="3.40.50.200">
    <property type="entry name" value="Peptidase S8/S53 domain"/>
    <property type="match status" value="1"/>
</dbReference>
<dbReference type="SUPFAM" id="SSF52743">
    <property type="entry name" value="Subtilisin-like"/>
    <property type="match status" value="1"/>
</dbReference>
<dbReference type="GO" id="GO:0006508">
    <property type="term" value="P:proteolysis"/>
    <property type="evidence" value="ECO:0007669"/>
    <property type="project" value="InterPro"/>
</dbReference>
<dbReference type="InterPro" id="IPR036852">
    <property type="entry name" value="Peptidase_S8/S53_dom_sf"/>
</dbReference>
<dbReference type="EMBL" id="JANJYI010000009">
    <property type="protein sequence ID" value="KAK2634529.1"/>
    <property type="molecule type" value="Genomic_DNA"/>
</dbReference>
<keyword evidence="6" id="KW-1185">Reference proteome</keyword>
<sequence>MTTDSGPPRDQIGHWTHMAATAAGSHVRNVGYYGLARDRARGGSPSSRIASYKACSEDGCSGSTILMAIEDAIKDGVDMISISIGMSAIFQEDFLSDPIVIGAFHVDQMGVMVVCSAGNNGLIFPPLSIQLHGCLMLLFPLLIENSNLLCFLAVARLFQVLAFISQICPAQRLTP</sequence>
<evidence type="ECO:0000256" key="2">
    <source>
        <dbReference type="ARBA" id="ARBA00022729"/>
    </source>
</evidence>
<dbReference type="InterPro" id="IPR045051">
    <property type="entry name" value="SBT"/>
</dbReference>
<reference evidence="5" key="1">
    <citation type="journal article" date="2023" name="Plant J.">
        <title>Genome sequences and population genomics provide insights into the demographic history, inbreeding, and mutation load of two 'living fossil' tree species of Dipteronia.</title>
        <authorList>
            <person name="Feng Y."/>
            <person name="Comes H.P."/>
            <person name="Chen J."/>
            <person name="Zhu S."/>
            <person name="Lu R."/>
            <person name="Zhang X."/>
            <person name="Li P."/>
            <person name="Qiu J."/>
            <person name="Olsen K.M."/>
            <person name="Qiu Y."/>
        </authorList>
    </citation>
    <scope>NUCLEOTIDE SEQUENCE</scope>
    <source>
        <strain evidence="5">KIB01</strain>
    </source>
</reference>
<comment type="similarity">
    <text evidence="1 3">Belongs to the peptidase S8 family.</text>
</comment>
<dbReference type="InterPro" id="IPR000209">
    <property type="entry name" value="Peptidase_S8/S53_dom"/>
</dbReference>
<dbReference type="AlphaFoldDB" id="A0AAD9WKH0"/>
<accession>A0AAD9WKH0</accession>